<sequence length="122" mass="13688">MQWKFILSLVLALLVAIFAIQNSDPVTVSFFITTRQISQALIILLSTVVGAIIALSLGLIKQFALSKKLKEKDRAIRSLETEVASLKIENEDMKKTHPSGVDLDKPNDFSFDKKKEELNEIE</sequence>
<evidence type="ECO:0000256" key="6">
    <source>
        <dbReference type="SAM" id="Phobius"/>
    </source>
</evidence>
<keyword evidence="4 6" id="KW-0472">Membrane</keyword>
<reference evidence="8 9" key="1">
    <citation type="submission" date="2021-03" db="EMBL/GenBank/DDBJ databases">
        <title>Genomic Encyclopedia of Type Strains, Phase IV (KMG-IV): sequencing the most valuable type-strain genomes for metagenomic binning, comparative biology and taxonomic classification.</title>
        <authorList>
            <person name="Goeker M."/>
        </authorList>
    </citation>
    <scope>NUCLEOTIDE SEQUENCE [LARGE SCALE GENOMIC DNA]</scope>
    <source>
        <strain evidence="8 9">DSM 27512</strain>
    </source>
</reference>
<name>A0ABS4KL11_9FIRM</name>
<keyword evidence="9" id="KW-1185">Reference proteome</keyword>
<feature type="region of interest" description="Disordered" evidence="5">
    <location>
        <begin position="95"/>
        <end position="122"/>
    </location>
</feature>
<evidence type="ECO:0000256" key="4">
    <source>
        <dbReference type="ARBA" id="ARBA00023136"/>
    </source>
</evidence>
<accession>A0ABS4KL11</accession>
<feature type="transmembrane region" description="Helical" evidence="6">
    <location>
        <begin position="39"/>
        <end position="60"/>
    </location>
</feature>
<dbReference type="PANTHER" id="PTHR41335">
    <property type="entry name" value="MEMBRANE PROTEIN-RELATED"/>
    <property type="match status" value="1"/>
</dbReference>
<protein>
    <submittedName>
        <fullName evidence="8">Integral membrane protein</fullName>
    </submittedName>
</protein>
<dbReference type="RefSeq" id="WP_209661499.1">
    <property type="nucleotide sequence ID" value="NZ_JAGGLI010000029.1"/>
</dbReference>
<proteinExistence type="predicted"/>
<evidence type="ECO:0000256" key="5">
    <source>
        <dbReference type="SAM" id="MobiDB-lite"/>
    </source>
</evidence>
<dbReference type="EMBL" id="JAGGLI010000029">
    <property type="protein sequence ID" value="MBP2028449.1"/>
    <property type="molecule type" value="Genomic_DNA"/>
</dbReference>
<dbReference type="Pfam" id="PF06305">
    <property type="entry name" value="LapA_dom"/>
    <property type="match status" value="1"/>
</dbReference>
<evidence type="ECO:0000256" key="3">
    <source>
        <dbReference type="ARBA" id="ARBA00022989"/>
    </source>
</evidence>
<feature type="compositionally biased region" description="Basic and acidic residues" evidence="5">
    <location>
        <begin position="102"/>
        <end position="122"/>
    </location>
</feature>
<evidence type="ECO:0000313" key="8">
    <source>
        <dbReference type="EMBL" id="MBP2028449.1"/>
    </source>
</evidence>
<gene>
    <name evidence="8" type="ORF">J2Z35_002252</name>
</gene>
<keyword evidence="3 6" id="KW-1133">Transmembrane helix</keyword>
<evidence type="ECO:0000313" key="9">
    <source>
        <dbReference type="Proteomes" id="UP001314903"/>
    </source>
</evidence>
<evidence type="ECO:0000256" key="2">
    <source>
        <dbReference type="ARBA" id="ARBA00022692"/>
    </source>
</evidence>
<dbReference type="Proteomes" id="UP001314903">
    <property type="component" value="Unassembled WGS sequence"/>
</dbReference>
<organism evidence="8 9">
    <name type="scientific">Acetoanaerobium pronyense</name>
    <dbReference type="NCBI Taxonomy" id="1482736"/>
    <lineage>
        <taxon>Bacteria</taxon>
        <taxon>Bacillati</taxon>
        <taxon>Bacillota</taxon>
        <taxon>Clostridia</taxon>
        <taxon>Peptostreptococcales</taxon>
        <taxon>Filifactoraceae</taxon>
        <taxon>Acetoanaerobium</taxon>
    </lineage>
</organism>
<evidence type="ECO:0000259" key="7">
    <source>
        <dbReference type="Pfam" id="PF06305"/>
    </source>
</evidence>
<evidence type="ECO:0000256" key="1">
    <source>
        <dbReference type="ARBA" id="ARBA00022475"/>
    </source>
</evidence>
<feature type="domain" description="Lipopolysaccharide assembly protein A" evidence="7">
    <location>
        <begin position="21"/>
        <end position="83"/>
    </location>
</feature>
<comment type="caution">
    <text evidence="8">The sequence shown here is derived from an EMBL/GenBank/DDBJ whole genome shotgun (WGS) entry which is preliminary data.</text>
</comment>
<dbReference type="InterPro" id="IPR010445">
    <property type="entry name" value="LapA_dom"/>
</dbReference>
<keyword evidence="2 6" id="KW-0812">Transmembrane</keyword>
<keyword evidence="1" id="KW-1003">Cell membrane</keyword>
<dbReference type="PANTHER" id="PTHR41335:SF1">
    <property type="entry name" value="MEMBRANE PROTEIN"/>
    <property type="match status" value="1"/>
</dbReference>